<dbReference type="EMBL" id="JARJCM010000140">
    <property type="protein sequence ID" value="KAJ7026307.1"/>
    <property type="molecule type" value="Genomic_DNA"/>
</dbReference>
<accession>A0AAD6SIY0</accession>
<evidence type="ECO:0000313" key="4">
    <source>
        <dbReference type="Proteomes" id="UP001218188"/>
    </source>
</evidence>
<dbReference type="AlphaFoldDB" id="A0AAD6SIY0"/>
<gene>
    <name evidence="3" type="ORF">C8F04DRAFT_1190629</name>
</gene>
<proteinExistence type="predicted"/>
<name>A0AAD6SIY0_9AGAR</name>
<keyword evidence="1" id="KW-0175">Coiled coil</keyword>
<organism evidence="3 4">
    <name type="scientific">Mycena alexandri</name>
    <dbReference type="NCBI Taxonomy" id="1745969"/>
    <lineage>
        <taxon>Eukaryota</taxon>
        <taxon>Fungi</taxon>
        <taxon>Dikarya</taxon>
        <taxon>Basidiomycota</taxon>
        <taxon>Agaricomycotina</taxon>
        <taxon>Agaricomycetes</taxon>
        <taxon>Agaricomycetidae</taxon>
        <taxon>Agaricales</taxon>
        <taxon>Marasmiineae</taxon>
        <taxon>Mycenaceae</taxon>
        <taxon>Mycena</taxon>
    </lineage>
</organism>
<keyword evidence="4" id="KW-1185">Reference proteome</keyword>
<sequence>MEDLGLSIPPVKLEESLRGDPPLDVTFEGDIDFLADVRAGYARDDVLKHVIANPEHFALFTHDNGLLYCKNPLGANEFVNRALANIVIAHDNIIEARIASSGKASLRACLSDRQGSGSRQRLVSHFSATLLPPSSSTSKLLLVLQTLLFSVKYTTRPADIPAPPDFDLSDINAENVKREKHNKTSIVQTRAYVTARASAAGVGSLDVGHPLKAFLAYSDGDRALLVGSKEVVDLTGPLPGYLTMWVARQRLDVAEKDLKEKERREKERAVKEAEKAIATRPIFGTLKMTNPRPIGSTISGPVAITQPWHTSLYHKIYFPLHWWSDDVLRRASATPHAFPCETITTSLSSSGTAVTARVVNVSKVMKDLGDEDSYKFTPGLWHRAIKNMLASFQYICAPPDPANPLSFSIAVELEGHINYFAKLDVFDDVSLFNVWYAVERELRYKIFTEGLFNLDYYEQRWNIALQNHKTLRDLGLIDKDGVPSQSVGMKRTAPNDGNSAPPKGPRLNGGGRGRSGTPGSRGGTPGDREGSVVPIAPQTTLRTRLPSRTARPSSQLSTETTSAPRGPFGGTLTPPSALPTISTKIARVGTASKFSMYALSAAAATPPSPATDPAEESAPELSYREVAPDDLLFLGHIPTDKKLRYVDLVPFVHPRPPLPRSPSHLSALLDRTVQPYNVSALESLLVKHALEPSYPHLIRNLRDGFPLGLRGDN</sequence>
<feature type="coiled-coil region" evidence="1">
    <location>
        <begin position="244"/>
        <end position="279"/>
    </location>
</feature>
<reference evidence="3" key="1">
    <citation type="submission" date="2023-03" db="EMBL/GenBank/DDBJ databases">
        <title>Massive genome expansion in bonnet fungi (Mycena s.s.) driven by repeated elements and novel gene families across ecological guilds.</title>
        <authorList>
            <consortium name="Lawrence Berkeley National Laboratory"/>
            <person name="Harder C.B."/>
            <person name="Miyauchi S."/>
            <person name="Viragh M."/>
            <person name="Kuo A."/>
            <person name="Thoen E."/>
            <person name="Andreopoulos B."/>
            <person name="Lu D."/>
            <person name="Skrede I."/>
            <person name="Drula E."/>
            <person name="Henrissat B."/>
            <person name="Morin E."/>
            <person name="Kohler A."/>
            <person name="Barry K."/>
            <person name="LaButti K."/>
            <person name="Morin E."/>
            <person name="Salamov A."/>
            <person name="Lipzen A."/>
            <person name="Mereny Z."/>
            <person name="Hegedus B."/>
            <person name="Baldrian P."/>
            <person name="Stursova M."/>
            <person name="Weitz H."/>
            <person name="Taylor A."/>
            <person name="Grigoriev I.V."/>
            <person name="Nagy L.G."/>
            <person name="Martin F."/>
            <person name="Kauserud H."/>
        </authorList>
    </citation>
    <scope>NUCLEOTIDE SEQUENCE</scope>
    <source>
        <strain evidence="3">CBHHK200</strain>
    </source>
</reference>
<comment type="caution">
    <text evidence="3">The sequence shown here is derived from an EMBL/GenBank/DDBJ whole genome shotgun (WGS) entry which is preliminary data.</text>
</comment>
<evidence type="ECO:0000313" key="3">
    <source>
        <dbReference type="EMBL" id="KAJ7026307.1"/>
    </source>
</evidence>
<feature type="compositionally biased region" description="Gly residues" evidence="2">
    <location>
        <begin position="507"/>
        <end position="525"/>
    </location>
</feature>
<feature type="compositionally biased region" description="Polar residues" evidence="2">
    <location>
        <begin position="550"/>
        <end position="563"/>
    </location>
</feature>
<evidence type="ECO:0000256" key="2">
    <source>
        <dbReference type="SAM" id="MobiDB-lite"/>
    </source>
</evidence>
<evidence type="ECO:0000256" key="1">
    <source>
        <dbReference type="SAM" id="Coils"/>
    </source>
</evidence>
<feature type="region of interest" description="Disordered" evidence="2">
    <location>
        <begin position="482"/>
        <end position="578"/>
    </location>
</feature>
<protein>
    <submittedName>
        <fullName evidence="3">Uncharacterized protein</fullName>
    </submittedName>
</protein>
<dbReference type="Proteomes" id="UP001218188">
    <property type="component" value="Unassembled WGS sequence"/>
</dbReference>